<dbReference type="Pfam" id="PF05699">
    <property type="entry name" value="Dimer_Tnp_hAT"/>
    <property type="match status" value="1"/>
</dbReference>
<comment type="subcellular location">
    <subcellularLocation>
        <location evidence="1">Nucleus</location>
    </subcellularLocation>
</comment>
<dbReference type="SUPFAM" id="SSF53098">
    <property type="entry name" value="Ribonuclease H-like"/>
    <property type="match status" value="1"/>
</dbReference>
<dbReference type="InterPro" id="IPR008906">
    <property type="entry name" value="HATC_C_dom"/>
</dbReference>
<organism evidence="9 10">
    <name type="scientific">Linum trigynum</name>
    <dbReference type="NCBI Taxonomy" id="586398"/>
    <lineage>
        <taxon>Eukaryota</taxon>
        <taxon>Viridiplantae</taxon>
        <taxon>Streptophyta</taxon>
        <taxon>Embryophyta</taxon>
        <taxon>Tracheophyta</taxon>
        <taxon>Spermatophyta</taxon>
        <taxon>Magnoliopsida</taxon>
        <taxon>eudicotyledons</taxon>
        <taxon>Gunneridae</taxon>
        <taxon>Pentapetalae</taxon>
        <taxon>rosids</taxon>
        <taxon>fabids</taxon>
        <taxon>Malpighiales</taxon>
        <taxon>Linaceae</taxon>
        <taxon>Linum</taxon>
    </lineage>
</organism>
<evidence type="ECO:0000256" key="3">
    <source>
        <dbReference type="ARBA" id="ARBA00022771"/>
    </source>
</evidence>
<dbReference type="PANTHER" id="PTHR46481:SF10">
    <property type="entry name" value="ZINC FINGER BED DOMAIN-CONTAINING PROTEIN 39"/>
    <property type="match status" value="1"/>
</dbReference>
<keyword evidence="2" id="KW-0479">Metal-binding</keyword>
<dbReference type="InterPro" id="IPR012337">
    <property type="entry name" value="RNaseH-like_sf"/>
</dbReference>
<evidence type="ECO:0000259" key="8">
    <source>
        <dbReference type="Pfam" id="PF14372"/>
    </source>
</evidence>
<keyword evidence="3" id="KW-0863">Zinc-finger</keyword>
<keyword evidence="5" id="KW-0238">DNA-binding</keyword>
<dbReference type="EMBL" id="OZ034817">
    <property type="protein sequence ID" value="CAL1381162.1"/>
    <property type="molecule type" value="Genomic_DNA"/>
</dbReference>
<dbReference type="PANTHER" id="PTHR46481">
    <property type="entry name" value="ZINC FINGER BED DOMAIN-CONTAINING PROTEIN 4"/>
    <property type="match status" value="1"/>
</dbReference>
<feature type="domain" description="hAT-like transposase RNase-H fold" evidence="8">
    <location>
        <begin position="197"/>
        <end position="302"/>
    </location>
</feature>
<evidence type="ECO:0000259" key="7">
    <source>
        <dbReference type="Pfam" id="PF05699"/>
    </source>
</evidence>
<dbReference type="InterPro" id="IPR052035">
    <property type="entry name" value="ZnF_BED_domain_contain"/>
</dbReference>
<dbReference type="GO" id="GO:0008270">
    <property type="term" value="F:zinc ion binding"/>
    <property type="evidence" value="ECO:0007669"/>
    <property type="project" value="UniProtKB-KW"/>
</dbReference>
<evidence type="ECO:0008006" key="11">
    <source>
        <dbReference type="Google" id="ProtNLM"/>
    </source>
</evidence>
<dbReference type="GO" id="GO:0005634">
    <property type="term" value="C:nucleus"/>
    <property type="evidence" value="ECO:0007669"/>
    <property type="project" value="UniProtKB-SubCell"/>
</dbReference>
<evidence type="ECO:0000256" key="6">
    <source>
        <dbReference type="ARBA" id="ARBA00023242"/>
    </source>
</evidence>
<evidence type="ECO:0000256" key="2">
    <source>
        <dbReference type="ARBA" id="ARBA00022723"/>
    </source>
</evidence>
<proteinExistence type="predicted"/>
<dbReference type="Pfam" id="PF14372">
    <property type="entry name" value="hAT-like_RNase-H"/>
    <property type="match status" value="1"/>
</dbReference>
<dbReference type="InterPro" id="IPR025525">
    <property type="entry name" value="hAT-like_transposase_RNase-H"/>
</dbReference>
<feature type="domain" description="HAT C-terminal dimerisation" evidence="7">
    <location>
        <begin position="351"/>
        <end position="433"/>
    </location>
</feature>
<protein>
    <recommendedName>
        <fullName evidence="11">Transposase</fullName>
    </recommendedName>
</protein>
<keyword evidence="4" id="KW-0862">Zinc</keyword>
<name>A0AAV2E5U3_9ROSI</name>
<evidence type="ECO:0000313" key="9">
    <source>
        <dbReference type="EMBL" id="CAL1381162.1"/>
    </source>
</evidence>
<accession>A0AAV2E5U3</accession>
<keyword evidence="6" id="KW-0539">Nucleus</keyword>
<gene>
    <name evidence="9" type="ORF">LTRI10_LOCUS22563</name>
</gene>
<evidence type="ECO:0000256" key="1">
    <source>
        <dbReference type="ARBA" id="ARBA00004123"/>
    </source>
</evidence>
<dbReference type="AlphaFoldDB" id="A0AAV2E5U3"/>
<reference evidence="9 10" key="1">
    <citation type="submission" date="2024-04" db="EMBL/GenBank/DDBJ databases">
        <authorList>
            <person name="Fracassetti M."/>
        </authorList>
    </citation>
    <scope>NUCLEOTIDE SEQUENCE [LARGE SCALE GENOMIC DNA]</scope>
</reference>
<evidence type="ECO:0000256" key="4">
    <source>
        <dbReference type="ARBA" id="ARBA00022833"/>
    </source>
</evidence>
<dbReference type="GO" id="GO:0046983">
    <property type="term" value="F:protein dimerization activity"/>
    <property type="evidence" value="ECO:0007669"/>
    <property type="project" value="InterPro"/>
</dbReference>
<dbReference type="Proteomes" id="UP001497516">
    <property type="component" value="Chromosome 4"/>
</dbReference>
<keyword evidence="10" id="KW-1185">Reference proteome</keyword>
<evidence type="ECO:0000313" key="10">
    <source>
        <dbReference type="Proteomes" id="UP001497516"/>
    </source>
</evidence>
<evidence type="ECO:0000256" key="5">
    <source>
        <dbReference type="ARBA" id="ARBA00023125"/>
    </source>
</evidence>
<sequence>MCLTAHFIDQDRKLRKKIINFGELKGHKGVDIVDGIVACLDDWGIDKVFKITVDNASSNDTIVAKLKEVFNARGTSICDSPFLHMRCVAQILNLIVSDGLGDIYLSMKRIREAVRFIIKSPERLKFFNEFAKFQKVEGKCDFCLDVPTRWNSTFLMCGLLRGLIRCLRCLACMTTIFKRIWKAERIVPEKNDLKILGSRYTTSNLFLQDMHSLYHLIHKLETEVEKDYDLSVMASKMKLKYEKYWVDVDKMKKLLYISTIMDSRYKLGFVDYALKRVYPEDGKGGCMSEDVKKATFALFAHYEQLWKSKKSENSSTSLAPIVEECDVDEIDVIVEYIKHREKIVGAVNKSELEKYLREKDEPMVLKFHVLGWWKVNNLRFPALSLMAKDVLAVHISVVTSEYAFSACGRILDDFISSLTPKIVEALICRSDWIHGDSTPPSAEEDP</sequence>
<dbReference type="GO" id="GO:0003677">
    <property type="term" value="F:DNA binding"/>
    <property type="evidence" value="ECO:0007669"/>
    <property type="project" value="UniProtKB-KW"/>
</dbReference>